<protein>
    <submittedName>
        <fullName evidence="1">14309_t:CDS:1</fullName>
    </submittedName>
</protein>
<dbReference type="Proteomes" id="UP000789405">
    <property type="component" value="Unassembled WGS sequence"/>
</dbReference>
<proteinExistence type="predicted"/>
<name>A0A9N9HDF0_9GLOM</name>
<accession>A0A9N9HDF0</accession>
<dbReference type="AlphaFoldDB" id="A0A9N9HDF0"/>
<keyword evidence="2" id="KW-1185">Reference proteome</keyword>
<gene>
    <name evidence="1" type="ORF">DERYTH_LOCUS11280</name>
</gene>
<feature type="non-terminal residue" evidence="1">
    <location>
        <position position="1"/>
    </location>
</feature>
<evidence type="ECO:0000313" key="1">
    <source>
        <dbReference type="EMBL" id="CAG8671739.1"/>
    </source>
</evidence>
<organism evidence="1 2">
    <name type="scientific">Dentiscutata erythropus</name>
    <dbReference type="NCBI Taxonomy" id="1348616"/>
    <lineage>
        <taxon>Eukaryota</taxon>
        <taxon>Fungi</taxon>
        <taxon>Fungi incertae sedis</taxon>
        <taxon>Mucoromycota</taxon>
        <taxon>Glomeromycotina</taxon>
        <taxon>Glomeromycetes</taxon>
        <taxon>Diversisporales</taxon>
        <taxon>Gigasporaceae</taxon>
        <taxon>Dentiscutata</taxon>
    </lineage>
</organism>
<evidence type="ECO:0000313" key="2">
    <source>
        <dbReference type="Proteomes" id="UP000789405"/>
    </source>
</evidence>
<reference evidence="1" key="1">
    <citation type="submission" date="2021-06" db="EMBL/GenBank/DDBJ databases">
        <authorList>
            <person name="Kallberg Y."/>
            <person name="Tangrot J."/>
            <person name="Rosling A."/>
        </authorList>
    </citation>
    <scope>NUCLEOTIDE SEQUENCE</scope>
    <source>
        <strain evidence="1">MA453B</strain>
    </source>
</reference>
<dbReference type="EMBL" id="CAJVPY010006915">
    <property type="protein sequence ID" value="CAG8671739.1"/>
    <property type="molecule type" value="Genomic_DNA"/>
</dbReference>
<sequence>ESSSPCSVGFLCFSVGIRHLSVGLHHFFGLRHHFLVGLHHFLVHSVGSLSLQIFSRFFTSSLSRLSFHQFLVGSSGKFFSSFSSFLVVSSSKFFSGSYSSFFG</sequence>
<comment type="caution">
    <text evidence="1">The sequence shown here is derived from an EMBL/GenBank/DDBJ whole genome shotgun (WGS) entry which is preliminary data.</text>
</comment>